<feature type="transmembrane region" description="Helical" evidence="5">
    <location>
        <begin position="21"/>
        <end position="39"/>
    </location>
</feature>
<evidence type="ECO:0000256" key="5">
    <source>
        <dbReference type="SAM" id="Phobius"/>
    </source>
</evidence>
<dbReference type="Proteomes" id="UP000028123">
    <property type="component" value="Unassembled WGS sequence"/>
</dbReference>
<gene>
    <name evidence="7" type="ORF">ET33_16185</name>
</gene>
<dbReference type="GO" id="GO:0009245">
    <property type="term" value="P:lipid A biosynthetic process"/>
    <property type="evidence" value="ECO:0007669"/>
    <property type="project" value="TreeGrafter"/>
</dbReference>
<accession>A0A081NYX9</accession>
<dbReference type="GO" id="GO:0008758">
    <property type="term" value="F:UDP-2,3-diacylglucosamine hydrolase activity"/>
    <property type="evidence" value="ECO:0007669"/>
    <property type="project" value="TreeGrafter"/>
</dbReference>
<dbReference type="InterPro" id="IPR006311">
    <property type="entry name" value="TAT_signal"/>
</dbReference>
<evidence type="ECO:0000256" key="4">
    <source>
        <dbReference type="ARBA" id="ARBA00061089"/>
    </source>
</evidence>
<comment type="caution">
    <text evidence="7">The sequence shown here is derived from an EMBL/GenBank/DDBJ whole genome shotgun (WGS) entry which is preliminary data.</text>
</comment>
<dbReference type="CDD" id="cd07385">
    <property type="entry name" value="MPP_YkuE_C"/>
    <property type="match status" value="1"/>
</dbReference>
<dbReference type="PANTHER" id="PTHR31302">
    <property type="entry name" value="TRANSMEMBRANE PROTEIN WITH METALLOPHOSPHOESTERASE DOMAIN-RELATED"/>
    <property type="match status" value="1"/>
</dbReference>
<dbReference type="Pfam" id="PF00149">
    <property type="entry name" value="Metallophos"/>
    <property type="match status" value="1"/>
</dbReference>
<dbReference type="OrthoDB" id="9780884at2"/>
<dbReference type="eggNOG" id="COG1408">
    <property type="taxonomic scope" value="Bacteria"/>
</dbReference>
<keyword evidence="5" id="KW-0472">Membrane</keyword>
<keyword evidence="5" id="KW-1133">Transmembrane helix</keyword>
<dbReference type="AlphaFoldDB" id="A0A081NYX9"/>
<dbReference type="EMBL" id="JNVM01000021">
    <property type="protein sequence ID" value="KEQ23652.1"/>
    <property type="molecule type" value="Genomic_DNA"/>
</dbReference>
<dbReference type="GO" id="GO:0046872">
    <property type="term" value="F:metal ion binding"/>
    <property type="evidence" value="ECO:0007669"/>
    <property type="project" value="UniProtKB-KW"/>
</dbReference>
<proteinExistence type="inferred from homology"/>
<dbReference type="InterPro" id="IPR051158">
    <property type="entry name" value="Metallophosphoesterase_sf"/>
</dbReference>
<name>A0A081NYX9_9BACL</name>
<protein>
    <submittedName>
        <fullName evidence="7">Phosphoesterase</fullName>
    </submittedName>
</protein>
<organism evidence="7 8">
    <name type="scientific">Paenibacillus tyrfis</name>
    <dbReference type="NCBI Taxonomy" id="1501230"/>
    <lineage>
        <taxon>Bacteria</taxon>
        <taxon>Bacillati</taxon>
        <taxon>Bacillota</taxon>
        <taxon>Bacilli</taxon>
        <taxon>Bacillales</taxon>
        <taxon>Paenibacillaceae</taxon>
        <taxon>Paenibacillus</taxon>
    </lineage>
</organism>
<evidence type="ECO:0000313" key="8">
    <source>
        <dbReference type="Proteomes" id="UP000028123"/>
    </source>
</evidence>
<evidence type="ECO:0000313" key="7">
    <source>
        <dbReference type="EMBL" id="KEQ23652.1"/>
    </source>
</evidence>
<evidence type="ECO:0000256" key="3">
    <source>
        <dbReference type="ARBA" id="ARBA00022801"/>
    </source>
</evidence>
<sequence>MDSNESNRNKKLSRRSFLKTLTLNGAGLVALPGATYGYARYAEPKWLEVTQYTLSFARLPQQMDGIKIVQFSDVHLGFNFDTKDLSELIGLINRIQPDIVCFTGDLVDYAVGPDGDAYARVLSELRPPLGKYAVLGNHDYYKEAPKVEALLETAAFELLTNRMVRIQHQGSSFVMAGVDDQWKGYPDIDKALARVKPEDFVLLLSHCPDFADIAVQYPVDLQLSGHSHGGQVRLPFYGHVVTPKFGKKYVLGHYVLGAGKLQLYVNRGIGVSEHPVRFLCRPELTVFTLRRG</sequence>
<evidence type="ECO:0000259" key="6">
    <source>
        <dbReference type="Pfam" id="PF00149"/>
    </source>
</evidence>
<dbReference type="FunFam" id="3.60.21.10:FF:000028">
    <property type="entry name" value="Putative metallophosphoesterase"/>
    <property type="match status" value="1"/>
</dbReference>
<dbReference type="PANTHER" id="PTHR31302:SF31">
    <property type="entry name" value="PHOSPHODIESTERASE YAEI"/>
    <property type="match status" value="1"/>
</dbReference>
<dbReference type="InterPro" id="IPR004843">
    <property type="entry name" value="Calcineurin-like_PHP"/>
</dbReference>
<dbReference type="RefSeq" id="WP_036688376.1">
    <property type="nucleotide sequence ID" value="NZ_JNVM01000021.1"/>
</dbReference>
<dbReference type="PROSITE" id="PS51318">
    <property type="entry name" value="TAT"/>
    <property type="match status" value="1"/>
</dbReference>
<dbReference type="GO" id="GO:0016020">
    <property type="term" value="C:membrane"/>
    <property type="evidence" value="ECO:0007669"/>
    <property type="project" value="GOC"/>
</dbReference>
<reference evidence="7 8" key="1">
    <citation type="submission" date="2014-06" db="EMBL/GenBank/DDBJ databases">
        <title>Draft genome sequence of Paenibacillus sp. MSt1.</title>
        <authorList>
            <person name="Aw Y.K."/>
            <person name="Ong K.S."/>
            <person name="Gan H.M."/>
            <person name="Lee S.M."/>
        </authorList>
    </citation>
    <scope>NUCLEOTIDE SEQUENCE [LARGE SCALE GENOMIC DNA]</scope>
    <source>
        <strain evidence="7 8">MSt1</strain>
    </source>
</reference>
<evidence type="ECO:0000256" key="1">
    <source>
        <dbReference type="ARBA" id="ARBA00001968"/>
    </source>
</evidence>
<feature type="domain" description="Calcineurin-like phosphoesterase" evidence="6">
    <location>
        <begin position="66"/>
        <end position="229"/>
    </location>
</feature>
<keyword evidence="2" id="KW-0479">Metal-binding</keyword>
<dbReference type="SUPFAM" id="SSF56300">
    <property type="entry name" value="Metallo-dependent phosphatases"/>
    <property type="match status" value="1"/>
</dbReference>
<keyword evidence="8" id="KW-1185">Reference proteome</keyword>
<dbReference type="Gene3D" id="3.60.21.10">
    <property type="match status" value="1"/>
</dbReference>
<dbReference type="InterPro" id="IPR029052">
    <property type="entry name" value="Metallo-depent_PP-like"/>
</dbReference>
<comment type="similarity">
    <text evidence="4">Belongs to the metallophosphoesterase superfamily.</text>
</comment>
<keyword evidence="5" id="KW-0812">Transmembrane</keyword>
<keyword evidence="3" id="KW-0378">Hydrolase</keyword>
<evidence type="ECO:0000256" key="2">
    <source>
        <dbReference type="ARBA" id="ARBA00022723"/>
    </source>
</evidence>
<comment type="cofactor">
    <cofactor evidence="1">
        <name>a divalent metal cation</name>
        <dbReference type="ChEBI" id="CHEBI:60240"/>
    </cofactor>
</comment>